<dbReference type="PROSITE" id="PS00086">
    <property type="entry name" value="CYTOCHROME_P450"/>
    <property type="match status" value="1"/>
</dbReference>
<dbReference type="GO" id="GO:0006629">
    <property type="term" value="P:lipid metabolic process"/>
    <property type="evidence" value="ECO:0007669"/>
    <property type="project" value="UniProtKB-ARBA"/>
</dbReference>
<dbReference type="Gene3D" id="1.10.630.10">
    <property type="entry name" value="Cytochrome P450"/>
    <property type="match status" value="1"/>
</dbReference>
<comment type="cofactor">
    <cofactor evidence="1">
        <name>heme</name>
        <dbReference type="ChEBI" id="CHEBI:30413"/>
    </cofactor>
</comment>
<dbReference type="EMBL" id="OOIL02000001">
    <property type="protein sequence ID" value="VFQ58742.1"/>
    <property type="molecule type" value="Genomic_DNA"/>
</dbReference>
<reference evidence="7 8" key="1">
    <citation type="submission" date="2018-04" db="EMBL/GenBank/DDBJ databases">
        <authorList>
            <person name="Vogel A."/>
        </authorList>
    </citation>
    <scope>NUCLEOTIDE SEQUENCE [LARGE SCALE GENOMIC DNA]</scope>
</reference>
<keyword evidence="6" id="KW-0503">Monooxygenase</keyword>
<keyword evidence="5 6" id="KW-0408">Iron</keyword>
<dbReference type="AlphaFoldDB" id="A0A484K980"/>
<evidence type="ECO:0000313" key="7">
    <source>
        <dbReference type="EMBL" id="VFQ58742.1"/>
    </source>
</evidence>
<sequence length="127" mass="14456">MDRLPSGHRVRPGTSVILWFYAMGRREEVWGDDCMEFKTERWVVGEGGGGRAVKHVPSYKFPAFNAGPRTCVGKDMSWVVMKMVAATVIHRYCFELEEDHPVIPKDCILLKAKHGLKVKLSFIPHNN</sequence>
<dbReference type="Proteomes" id="UP000595140">
    <property type="component" value="Unassembled WGS sequence"/>
</dbReference>
<protein>
    <recommendedName>
        <fullName evidence="9">Cytochrome P450</fullName>
    </recommendedName>
</protein>
<proteinExistence type="inferred from homology"/>
<evidence type="ECO:0000313" key="8">
    <source>
        <dbReference type="Proteomes" id="UP000595140"/>
    </source>
</evidence>
<name>A0A484K980_9ASTE</name>
<keyword evidence="8" id="KW-1185">Reference proteome</keyword>
<evidence type="ECO:0000256" key="4">
    <source>
        <dbReference type="ARBA" id="ARBA00023002"/>
    </source>
</evidence>
<dbReference type="GO" id="GO:0005506">
    <property type="term" value="F:iron ion binding"/>
    <property type="evidence" value="ECO:0007669"/>
    <property type="project" value="InterPro"/>
</dbReference>
<dbReference type="GO" id="GO:0004497">
    <property type="term" value="F:monooxygenase activity"/>
    <property type="evidence" value="ECO:0007669"/>
    <property type="project" value="UniProtKB-KW"/>
</dbReference>
<dbReference type="InterPro" id="IPR036396">
    <property type="entry name" value="Cyt_P450_sf"/>
</dbReference>
<keyword evidence="6" id="KW-0349">Heme</keyword>
<comment type="similarity">
    <text evidence="2 6">Belongs to the cytochrome P450 family.</text>
</comment>
<evidence type="ECO:0000256" key="2">
    <source>
        <dbReference type="ARBA" id="ARBA00010617"/>
    </source>
</evidence>
<gene>
    <name evidence="7" type="ORF">CCAM_LOCUS518</name>
</gene>
<evidence type="ECO:0000256" key="5">
    <source>
        <dbReference type="ARBA" id="ARBA00023004"/>
    </source>
</evidence>
<evidence type="ECO:0000256" key="6">
    <source>
        <dbReference type="RuleBase" id="RU000461"/>
    </source>
</evidence>
<dbReference type="PANTHER" id="PTHR24296">
    <property type="entry name" value="CYTOCHROME P450"/>
    <property type="match status" value="1"/>
</dbReference>
<organism evidence="7 8">
    <name type="scientific">Cuscuta campestris</name>
    <dbReference type="NCBI Taxonomy" id="132261"/>
    <lineage>
        <taxon>Eukaryota</taxon>
        <taxon>Viridiplantae</taxon>
        <taxon>Streptophyta</taxon>
        <taxon>Embryophyta</taxon>
        <taxon>Tracheophyta</taxon>
        <taxon>Spermatophyta</taxon>
        <taxon>Magnoliopsida</taxon>
        <taxon>eudicotyledons</taxon>
        <taxon>Gunneridae</taxon>
        <taxon>Pentapetalae</taxon>
        <taxon>asterids</taxon>
        <taxon>lamiids</taxon>
        <taxon>Solanales</taxon>
        <taxon>Convolvulaceae</taxon>
        <taxon>Cuscuteae</taxon>
        <taxon>Cuscuta</taxon>
        <taxon>Cuscuta subgen. Grammica</taxon>
        <taxon>Cuscuta sect. Cleistogrammica</taxon>
    </lineage>
</organism>
<dbReference type="GO" id="GO:0016705">
    <property type="term" value="F:oxidoreductase activity, acting on paired donors, with incorporation or reduction of molecular oxygen"/>
    <property type="evidence" value="ECO:0007669"/>
    <property type="project" value="InterPro"/>
</dbReference>
<evidence type="ECO:0008006" key="9">
    <source>
        <dbReference type="Google" id="ProtNLM"/>
    </source>
</evidence>
<dbReference type="InterPro" id="IPR017972">
    <property type="entry name" value="Cyt_P450_CS"/>
</dbReference>
<keyword evidence="3 6" id="KW-0479">Metal-binding</keyword>
<dbReference type="InterPro" id="IPR001128">
    <property type="entry name" value="Cyt_P450"/>
</dbReference>
<keyword evidence="4 6" id="KW-0560">Oxidoreductase</keyword>
<dbReference type="GO" id="GO:0020037">
    <property type="term" value="F:heme binding"/>
    <property type="evidence" value="ECO:0007669"/>
    <property type="project" value="InterPro"/>
</dbReference>
<evidence type="ECO:0000256" key="3">
    <source>
        <dbReference type="ARBA" id="ARBA00022723"/>
    </source>
</evidence>
<dbReference type="Pfam" id="PF00067">
    <property type="entry name" value="p450"/>
    <property type="match status" value="1"/>
</dbReference>
<accession>A0A484K980</accession>
<dbReference type="OrthoDB" id="1470350at2759"/>
<evidence type="ECO:0000256" key="1">
    <source>
        <dbReference type="ARBA" id="ARBA00001971"/>
    </source>
</evidence>
<dbReference type="SUPFAM" id="SSF48264">
    <property type="entry name" value="Cytochrome P450"/>
    <property type="match status" value="1"/>
</dbReference>